<reference evidence="2 3" key="1">
    <citation type="submission" date="2014-09" db="EMBL/GenBank/DDBJ databases">
        <title>Genome sequence of Sinomonas sp. MUSC 117.</title>
        <authorList>
            <person name="Lee L.-H."/>
        </authorList>
    </citation>
    <scope>NUCLEOTIDE SEQUENCE [LARGE SCALE GENOMIC DNA]</scope>
    <source>
        <strain evidence="2 3">MUSC 117</strain>
    </source>
</reference>
<accession>A0A0B2AJD9</accession>
<protein>
    <submittedName>
        <fullName evidence="2">Uncharacterized protein</fullName>
    </submittedName>
</protein>
<feature type="compositionally biased region" description="Polar residues" evidence="1">
    <location>
        <begin position="1"/>
        <end position="12"/>
    </location>
</feature>
<organism evidence="2 3">
    <name type="scientific">Sinomonas humi</name>
    <dbReference type="NCBI Taxonomy" id="1338436"/>
    <lineage>
        <taxon>Bacteria</taxon>
        <taxon>Bacillati</taxon>
        <taxon>Actinomycetota</taxon>
        <taxon>Actinomycetes</taxon>
        <taxon>Micrococcales</taxon>
        <taxon>Micrococcaceae</taxon>
        <taxon>Sinomonas</taxon>
    </lineage>
</organism>
<name>A0A0B2AJD9_9MICC</name>
<evidence type="ECO:0000313" key="3">
    <source>
        <dbReference type="Proteomes" id="UP000030982"/>
    </source>
</evidence>
<comment type="caution">
    <text evidence="2">The sequence shown here is derived from an EMBL/GenBank/DDBJ whole genome shotgun (WGS) entry which is preliminary data.</text>
</comment>
<gene>
    <name evidence="2" type="ORF">LK10_14260</name>
</gene>
<evidence type="ECO:0000256" key="1">
    <source>
        <dbReference type="SAM" id="MobiDB-lite"/>
    </source>
</evidence>
<dbReference type="STRING" id="1338436.LK10_14260"/>
<dbReference type="AlphaFoldDB" id="A0A0B2AJD9"/>
<proteinExistence type="predicted"/>
<dbReference type="RefSeq" id="WP_043124941.1">
    <property type="nucleotide sequence ID" value="NZ_JTDL01000136.1"/>
</dbReference>
<dbReference type="OrthoDB" id="4949556at2"/>
<dbReference type="Proteomes" id="UP000030982">
    <property type="component" value="Unassembled WGS sequence"/>
</dbReference>
<keyword evidence="3" id="KW-1185">Reference proteome</keyword>
<dbReference type="EMBL" id="JTDL01000136">
    <property type="protein sequence ID" value="KHL01921.1"/>
    <property type="molecule type" value="Genomic_DNA"/>
</dbReference>
<evidence type="ECO:0000313" key="2">
    <source>
        <dbReference type="EMBL" id="KHL01921.1"/>
    </source>
</evidence>
<feature type="region of interest" description="Disordered" evidence="1">
    <location>
        <begin position="1"/>
        <end position="24"/>
    </location>
</feature>
<sequence>MYDVSDTGNTTPLPLKDLSGRPLRNPLTSSADAFLPEFTTTSPQVKLVAGTLAVSHASYKALLAEARAAKEFVQGIGVAGTTTAEAGAPAAATIDGKGQFAFTIPKGDTGAKGDKGEPGVWTLEFQAQQQGFWPVYSDTPPAVTEMYGVPVVWMTPAQKPTPVPALPQAPLWNDTATTATIPSGMVGIEYQSVSGEVLPQGSVVNGTKGKDLIVNAVALPGYVLPTAYQWKHKFLDPSKATLVASDTFSGPRTPSLIGRTMDNLAGGAANQAWRGYRMDINPRWTPPNLDWRGGGCTGLSPSGSASLKLTPIGAPVDPTVTTSASGGVLAAATYWYMVTAVMAVGETGCRNQKSVVAIGSTSSNTITWPLVSGAASINIWRGTSTGGEKLLASLPGSATS</sequence>